<evidence type="ECO:0000259" key="2">
    <source>
        <dbReference type="PROSITE" id="PS50104"/>
    </source>
</evidence>
<name>A0ABX7X705_9GAMM</name>
<feature type="domain" description="TIR" evidence="2">
    <location>
        <begin position="1"/>
        <end position="137"/>
    </location>
</feature>
<dbReference type="Gene3D" id="3.40.50.10140">
    <property type="entry name" value="Toll/interleukin-1 receptor homology (TIR) domain"/>
    <property type="match status" value="1"/>
</dbReference>
<dbReference type="Pfam" id="PF13676">
    <property type="entry name" value="TIR_2"/>
    <property type="match status" value="1"/>
</dbReference>
<organism evidence="3 4">
    <name type="scientific">Candidatus Thiothrix anitrata</name>
    <dbReference type="NCBI Taxonomy" id="2823902"/>
    <lineage>
        <taxon>Bacteria</taxon>
        <taxon>Pseudomonadati</taxon>
        <taxon>Pseudomonadota</taxon>
        <taxon>Gammaproteobacteria</taxon>
        <taxon>Thiotrichales</taxon>
        <taxon>Thiotrichaceae</taxon>
        <taxon>Thiothrix</taxon>
    </lineage>
</organism>
<keyword evidence="4" id="KW-1185">Reference proteome</keyword>
<evidence type="ECO:0000256" key="1">
    <source>
        <dbReference type="SAM" id="Coils"/>
    </source>
</evidence>
<keyword evidence="1" id="KW-0175">Coiled coil</keyword>
<reference evidence="3 4" key="1">
    <citation type="submission" date="2021-04" db="EMBL/GenBank/DDBJ databases">
        <title>Genomics, taxonomy and metabolism of representatives of sulfur bacteria of the genus Thiothrix: Thiothrix fructosivorans QT, Thiothrix unzii A1T and three new species, Thiothrix subterranea sp. nov., Thiothrix litoralis sp. nov. and 'Candidatus Thiothrix anitrata' sp. nov.</title>
        <authorList>
            <person name="Ravin N.V."/>
            <person name="Smolyakov D."/>
            <person name="Rudenko T.S."/>
            <person name="Mardanov A.V."/>
            <person name="Beletsky A.V."/>
            <person name="Markov N.D."/>
            <person name="Fomenkov A.I."/>
            <person name="Roberts R.J."/>
            <person name="Karnachuk O.V."/>
            <person name="Novikov A."/>
            <person name="Grabovich M.Y."/>
        </authorList>
    </citation>
    <scope>NUCLEOTIDE SEQUENCE [LARGE SCALE GENOMIC DNA]</scope>
    <source>
        <strain evidence="3 4">A52</strain>
    </source>
</reference>
<accession>A0ABX7X705</accession>
<dbReference type="RefSeq" id="WP_210228575.1">
    <property type="nucleotide sequence ID" value="NZ_CP072800.1"/>
</dbReference>
<feature type="coiled-coil region" evidence="1">
    <location>
        <begin position="156"/>
        <end position="183"/>
    </location>
</feature>
<dbReference type="SUPFAM" id="SSF52200">
    <property type="entry name" value="Toll/Interleukin receptor TIR domain"/>
    <property type="match status" value="1"/>
</dbReference>
<dbReference type="Proteomes" id="UP000672027">
    <property type="component" value="Chromosome"/>
</dbReference>
<sequence>MTKSFFISHAEKDKELTQLIVDIIESEVGIREEQILFTSQIRYGFQSGLNWSETVFKHIREATFFVLVLTGDYFDSEFCTGELGAALTLADDESKFLIPIAISPDICPKSKLLQYKQCYGYEVDHIDTILSHIQQYIGKSGHIGKDKLIDDSKINLTKSTERRKQYKELLKIAQARLEEKIKRQKFCIGEILLCDRMSKNIFFDDAAKTINLIRQDSSTSSIPHFNFFKLASAARKQKYCIESIYVLPLTDLSIDFFITNNKSDWFDEEKNLSHEVRRIVIQDNISVPRMKVFIKFLQKYQNNNWRIIQRSELRNTHKKYFREYCVFIYRDGAEISYEAFFTYLDEEHVNIFTKGSWTQYQTTNTDYIKTLTNNFEMLWELSIKLGKSIKQVLAEQ</sequence>
<dbReference type="InterPro" id="IPR000157">
    <property type="entry name" value="TIR_dom"/>
</dbReference>
<keyword evidence="3" id="KW-0675">Receptor</keyword>
<evidence type="ECO:0000313" key="3">
    <source>
        <dbReference type="EMBL" id="QTR50758.1"/>
    </source>
</evidence>
<gene>
    <name evidence="3" type="ORF">J8380_04085</name>
</gene>
<dbReference type="PROSITE" id="PS50104">
    <property type="entry name" value="TIR"/>
    <property type="match status" value="1"/>
</dbReference>
<dbReference type="EMBL" id="CP072800">
    <property type="protein sequence ID" value="QTR50758.1"/>
    <property type="molecule type" value="Genomic_DNA"/>
</dbReference>
<evidence type="ECO:0000313" key="4">
    <source>
        <dbReference type="Proteomes" id="UP000672027"/>
    </source>
</evidence>
<dbReference type="InterPro" id="IPR035897">
    <property type="entry name" value="Toll_tir_struct_dom_sf"/>
</dbReference>
<protein>
    <submittedName>
        <fullName evidence="3">Toll/interleukin-1 receptor domain-containing protein</fullName>
    </submittedName>
</protein>
<proteinExistence type="predicted"/>